<evidence type="ECO:0000313" key="2">
    <source>
        <dbReference type="EMBL" id="KAJ6228768.1"/>
    </source>
</evidence>
<dbReference type="PANTHER" id="PTHR48151:SF3">
    <property type="entry name" value="SH3 DOMAIN-CONTAINING PROTEIN"/>
    <property type="match status" value="1"/>
</dbReference>
<feature type="region of interest" description="Disordered" evidence="1">
    <location>
        <begin position="635"/>
        <end position="675"/>
    </location>
</feature>
<dbReference type="Proteomes" id="UP001150062">
    <property type="component" value="Unassembled WGS sequence"/>
</dbReference>
<feature type="compositionally biased region" description="Basic and acidic residues" evidence="1">
    <location>
        <begin position="635"/>
        <end position="649"/>
    </location>
</feature>
<evidence type="ECO:0000313" key="3">
    <source>
        <dbReference type="Proteomes" id="UP001150062"/>
    </source>
</evidence>
<reference evidence="2" key="1">
    <citation type="submission" date="2022-08" db="EMBL/GenBank/DDBJ databases">
        <title>Novel sulfate-reducing endosymbionts in the free-living metamonad Anaeramoeba.</title>
        <authorList>
            <person name="Jerlstrom-Hultqvist J."/>
            <person name="Cepicka I."/>
            <person name="Gallot-Lavallee L."/>
            <person name="Salas-Leiva D."/>
            <person name="Curtis B.A."/>
            <person name="Zahonova K."/>
            <person name="Pipaliya S."/>
            <person name="Dacks J."/>
            <person name="Roger A.J."/>
        </authorList>
    </citation>
    <scope>NUCLEOTIDE SEQUENCE</scope>
    <source>
        <strain evidence="2">Schooner1</strain>
    </source>
</reference>
<proteinExistence type="predicted"/>
<feature type="compositionally biased region" description="Low complexity" evidence="1">
    <location>
        <begin position="368"/>
        <end position="385"/>
    </location>
</feature>
<dbReference type="InterPro" id="IPR053296">
    <property type="entry name" value="TSET_member_tstB"/>
</dbReference>
<accession>A0ABQ8XAZ8</accession>
<sequence length="854" mass="99281">MSIDPNTILNQYVFDKKFQGFGEPLQNHINNLKRFLISPEKKQTNKVIAILENLTFYRLTNDHFPYLLQTIQVFEENKIFLLATQLISRIPNISTANSKELANFLIPKLLTTNTSLKSLILTTLNKTLPKEVYDAKLFKQVTEGIKFDAKHNLGTKQKKTSFRNNIYFQSDCIKIYQTRSPKDESILPYLIQNVVSPDEFACRKSLEMLLHFARHKPNSVAKSLAKILPPPNIFNNYNPKSRKNPNSNFEKSEFQYIQLPNIISRIIFSRLLASLLQFEEEIIGKGIYIQLENCLAYLIFDRCDLIFFQCIIDLCSMNNSWVKLNTKKLPIDSTHMPLSEIIIKKLYQYLSNFHEENSAEINQQKSNINSNSNIANQPSLTIKNQNKNENDNNQKNKKKNQNNINNTKNDKKNNNSQLDPKNSGIEIHESTKFARSEFFTALRSLNHFAKSYSKYIGEFGTESKFNVFPSLKKTCTLLVRILKLELDKQYHLNVYRSLFWLVHDNGESKKHLSYLAKTYLKDIKKSQYFTKYDLEFLFNSIQKKSSVCSSFTPVCLIFLGYTLRNIPKLIPQDLVFQIWHSTKDQVQNNPMAGKLLIKHLFTILDYNQIKIDSFKKNAIWFLGEYINILSMNDNDKEDDKKKEKEKESQNDQQSNENNIIDFMNVGNSNNSKNGNQTLHDISTDLTLKSMIIRIQYMAFFGSWNIKTSAVTALTKIAIRKNDSMVDHIFKFITDLTNNIKQIQLVAEPYLDVLWKICEGKKKFNKVFDAVEYNQKINNSILELLFKNHLETLNSINSVCKVNKNFLPYGNKSKKSITLCKQLFGENGENLPKKKIIKKKMEIKKNEVKEGELLF</sequence>
<feature type="compositionally biased region" description="Low complexity" evidence="1">
    <location>
        <begin position="650"/>
        <end position="675"/>
    </location>
</feature>
<comment type="caution">
    <text evidence="2">The sequence shown here is derived from an EMBL/GenBank/DDBJ whole genome shotgun (WGS) entry which is preliminary data.</text>
</comment>
<dbReference type="PANTHER" id="PTHR48151">
    <property type="entry name" value="SH3 DOMAIN-CONTAINING PROTEIN"/>
    <property type="match status" value="1"/>
</dbReference>
<gene>
    <name evidence="2" type="ORF">M0813_08261</name>
</gene>
<name>A0ABQ8XAZ8_9EUKA</name>
<evidence type="ECO:0000256" key="1">
    <source>
        <dbReference type="SAM" id="MobiDB-lite"/>
    </source>
</evidence>
<dbReference type="EMBL" id="JAOAOG010000325">
    <property type="protein sequence ID" value="KAJ6228768.1"/>
    <property type="molecule type" value="Genomic_DNA"/>
</dbReference>
<organism evidence="2 3">
    <name type="scientific">Anaeramoeba flamelloides</name>
    <dbReference type="NCBI Taxonomy" id="1746091"/>
    <lineage>
        <taxon>Eukaryota</taxon>
        <taxon>Metamonada</taxon>
        <taxon>Anaeramoebidae</taxon>
        <taxon>Anaeramoeba</taxon>
    </lineage>
</organism>
<protein>
    <submittedName>
        <fullName evidence="2">Gata zinc finger domain-containing protein</fullName>
    </submittedName>
</protein>
<feature type="region of interest" description="Disordered" evidence="1">
    <location>
        <begin position="368"/>
        <end position="424"/>
    </location>
</feature>
<keyword evidence="3" id="KW-1185">Reference proteome</keyword>